<dbReference type="PROSITE" id="PS51387">
    <property type="entry name" value="FAD_PCMH"/>
    <property type="match status" value="1"/>
</dbReference>
<dbReference type="HAMAP" id="MF_00037">
    <property type="entry name" value="MurB"/>
    <property type="match status" value="1"/>
</dbReference>
<comment type="pathway">
    <text evidence="4 20">Cell wall biogenesis; peptidoglycan biosynthesis.</text>
</comment>
<accession>A0A2P5SWE5</accession>
<dbReference type="InterPro" id="IPR016169">
    <property type="entry name" value="FAD-bd_PCMH_sub2"/>
</dbReference>
<dbReference type="Gene3D" id="3.30.43.10">
    <property type="entry name" value="Uridine Diphospho-n-acetylenolpyruvylglucosamine Reductase, domain 2"/>
    <property type="match status" value="1"/>
</dbReference>
<name>A0A2P5SWE5_9GAMM</name>
<evidence type="ECO:0000256" key="8">
    <source>
        <dbReference type="ARBA" id="ARBA00022490"/>
    </source>
</evidence>
<sequence>MILNDGYKHCSLKINNTLGLNINTRFLFVAKNRETILKAWRFSKFLKLPFLTLGEASNVLFLEDFNGVIVLNRIKGIKISENHKIWKLHVGAGENWHCFVKKMLTKGIFGLENLAWIPGTVGSVPIQNIGAYGVELKDFCSYVDVMHLRNGSIKRIYSDECNFSYRDSIFKNKYWTDFVIVAVGISLEKKWQPILTYKDLKYLNPISAWDIFNEIFIIRKRKLPDPKIIGNAGSFFKNPIVTQKKATLLLEYFPAMPHYPFINNQIKLAGAWLIEQCNLKNLYVGDSAVYHKQALVLINKGHATPQDILCLAKEIRIRVGRQFDVWLEPEVRFIKSTGECNAIEMIS</sequence>
<reference evidence="22 23" key="1">
    <citation type="journal article" date="2018" name="Genome Biol. Evol.">
        <title>Cladogenesis and Genomic Streamlining in Extracellular Endosymbionts of Tropical Stink Bugs.</title>
        <authorList>
            <person name="Otero-Bravo A."/>
            <person name="Goffredi S."/>
            <person name="Sabree Z.L."/>
        </authorList>
    </citation>
    <scope>NUCLEOTIDE SEQUENCE [LARGE SCALE GENOMIC DNA]</scope>
    <source>
        <strain evidence="22 23">SoEL</strain>
    </source>
</reference>
<comment type="catalytic activity">
    <reaction evidence="19 20">
        <text>UDP-N-acetyl-alpha-D-muramate + NADP(+) = UDP-N-acetyl-3-O-(1-carboxyvinyl)-alpha-D-glucosamine + NADPH + H(+)</text>
        <dbReference type="Rhea" id="RHEA:12248"/>
        <dbReference type="ChEBI" id="CHEBI:15378"/>
        <dbReference type="ChEBI" id="CHEBI:57783"/>
        <dbReference type="ChEBI" id="CHEBI:58349"/>
        <dbReference type="ChEBI" id="CHEBI:68483"/>
        <dbReference type="ChEBI" id="CHEBI:70757"/>
        <dbReference type="EC" id="1.3.1.98"/>
    </reaction>
</comment>
<keyword evidence="8 20" id="KW-0963">Cytoplasm</keyword>
<dbReference type="GO" id="GO:0051301">
    <property type="term" value="P:cell division"/>
    <property type="evidence" value="ECO:0007669"/>
    <property type="project" value="UniProtKB-KW"/>
</dbReference>
<dbReference type="OrthoDB" id="9804753at2"/>
<keyword evidence="15 20" id="KW-0560">Oxidoreductase</keyword>
<dbReference type="NCBIfam" id="NF000755">
    <property type="entry name" value="PRK00046.1"/>
    <property type="match status" value="1"/>
</dbReference>
<keyword evidence="23" id="KW-1185">Reference proteome</keyword>
<comment type="function">
    <text evidence="2 20">Cell wall formation.</text>
</comment>
<dbReference type="SUPFAM" id="SSF56194">
    <property type="entry name" value="Uridine diphospho-N-Acetylenolpyruvylglucosamine reductase, MurB, C-terminal domain"/>
    <property type="match status" value="1"/>
</dbReference>
<dbReference type="NCBIfam" id="TIGR00179">
    <property type="entry name" value="murB"/>
    <property type="match status" value="1"/>
</dbReference>
<gene>
    <name evidence="20 22" type="primary">murB</name>
    <name evidence="22" type="ORF">CRV10_00010</name>
</gene>
<evidence type="ECO:0000256" key="4">
    <source>
        <dbReference type="ARBA" id="ARBA00004752"/>
    </source>
</evidence>
<comment type="subcellular location">
    <subcellularLocation>
        <location evidence="3 20">Cytoplasm</location>
    </subcellularLocation>
</comment>
<evidence type="ECO:0000256" key="18">
    <source>
        <dbReference type="ARBA" id="ARBA00031026"/>
    </source>
</evidence>
<evidence type="ECO:0000313" key="22">
    <source>
        <dbReference type="EMBL" id="PPI86644.1"/>
    </source>
</evidence>
<comment type="similarity">
    <text evidence="5 20">Belongs to the MurB family.</text>
</comment>
<evidence type="ECO:0000256" key="15">
    <source>
        <dbReference type="ARBA" id="ARBA00023002"/>
    </source>
</evidence>
<dbReference type="GO" id="GO:0008360">
    <property type="term" value="P:regulation of cell shape"/>
    <property type="evidence" value="ECO:0007669"/>
    <property type="project" value="UniProtKB-KW"/>
</dbReference>
<keyword evidence="16 20" id="KW-0131">Cell cycle</keyword>
<keyword evidence="12 20" id="KW-0521">NADP</keyword>
<evidence type="ECO:0000256" key="16">
    <source>
        <dbReference type="ARBA" id="ARBA00023306"/>
    </source>
</evidence>
<dbReference type="GO" id="GO:0071949">
    <property type="term" value="F:FAD binding"/>
    <property type="evidence" value="ECO:0007669"/>
    <property type="project" value="InterPro"/>
</dbReference>
<dbReference type="Pfam" id="PF01565">
    <property type="entry name" value="FAD_binding_4"/>
    <property type="match status" value="1"/>
</dbReference>
<dbReference type="RefSeq" id="WP_136129805.1">
    <property type="nucleotide sequence ID" value="NZ_PDKU01000001.1"/>
</dbReference>
<keyword evidence="13 20" id="KW-0133">Cell shape</keyword>
<dbReference type="InterPro" id="IPR036318">
    <property type="entry name" value="FAD-bd_PCMH-like_sf"/>
</dbReference>
<dbReference type="Gene3D" id="3.90.78.10">
    <property type="entry name" value="UDP-N-acetylenolpyruvoylglucosamine reductase, C-terminal domain"/>
    <property type="match status" value="1"/>
</dbReference>
<evidence type="ECO:0000256" key="3">
    <source>
        <dbReference type="ARBA" id="ARBA00004496"/>
    </source>
</evidence>
<feature type="active site" description="Proton donor" evidence="20">
    <location>
        <position position="234"/>
    </location>
</feature>
<dbReference type="GO" id="GO:0008762">
    <property type="term" value="F:UDP-N-acetylmuramate dehydrogenase activity"/>
    <property type="evidence" value="ECO:0007669"/>
    <property type="project" value="UniProtKB-UniRule"/>
</dbReference>
<feature type="active site" evidence="20">
    <location>
        <position position="330"/>
    </location>
</feature>
<keyword evidence="9 20" id="KW-0132">Cell division</keyword>
<keyword evidence="14 20" id="KW-0573">Peptidoglycan synthesis</keyword>
<dbReference type="InterPro" id="IPR036635">
    <property type="entry name" value="MurB_C_sf"/>
</dbReference>
<dbReference type="Proteomes" id="UP000296144">
    <property type="component" value="Unassembled WGS sequence"/>
</dbReference>
<keyword evidence="10 20" id="KW-0285">Flavoprotein</keyword>
<evidence type="ECO:0000256" key="6">
    <source>
        <dbReference type="ARBA" id="ARBA00012518"/>
    </source>
</evidence>
<evidence type="ECO:0000256" key="1">
    <source>
        <dbReference type="ARBA" id="ARBA00001974"/>
    </source>
</evidence>
<comment type="caution">
    <text evidence="22">The sequence shown here is derived from an EMBL/GenBank/DDBJ whole genome shotgun (WGS) entry which is preliminary data.</text>
</comment>
<dbReference type="SUPFAM" id="SSF56176">
    <property type="entry name" value="FAD-binding/transporter-associated domain-like"/>
    <property type="match status" value="1"/>
</dbReference>
<organism evidence="22 23">
    <name type="scientific">Candidatus Pantoea edessiphila</name>
    <dbReference type="NCBI Taxonomy" id="2044610"/>
    <lineage>
        <taxon>Bacteria</taxon>
        <taxon>Pseudomonadati</taxon>
        <taxon>Pseudomonadota</taxon>
        <taxon>Gammaproteobacteria</taxon>
        <taxon>Enterobacterales</taxon>
        <taxon>Erwiniaceae</taxon>
        <taxon>Pantoea</taxon>
    </lineage>
</organism>
<dbReference type="GO" id="GO:0071555">
    <property type="term" value="P:cell wall organization"/>
    <property type="evidence" value="ECO:0007669"/>
    <property type="project" value="UniProtKB-KW"/>
</dbReference>
<evidence type="ECO:0000256" key="20">
    <source>
        <dbReference type="HAMAP-Rule" id="MF_00037"/>
    </source>
</evidence>
<comment type="cofactor">
    <cofactor evidence="1 20">
        <name>FAD</name>
        <dbReference type="ChEBI" id="CHEBI:57692"/>
    </cofactor>
</comment>
<dbReference type="GO" id="GO:0005829">
    <property type="term" value="C:cytosol"/>
    <property type="evidence" value="ECO:0007669"/>
    <property type="project" value="TreeGrafter"/>
</dbReference>
<evidence type="ECO:0000256" key="12">
    <source>
        <dbReference type="ARBA" id="ARBA00022857"/>
    </source>
</evidence>
<evidence type="ECO:0000313" key="23">
    <source>
        <dbReference type="Proteomes" id="UP000296144"/>
    </source>
</evidence>
<feature type="active site" evidence="20">
    <location>
        <position position="166"/>
    </location>
</feature>
<keyword evidence="11 20" id="KW-0274">FAD</keyword>
<dbReference type="PANTHER" id="PTHR21071">
    <property type="entry name" value="UDP-N-ACETYLENOLPYRUVOYLGLUCOSAMINE REDUCTASE"/>
    <property type="match status" value="1"/>
</dbReference>
<evidence type="ECO:0000256" key="5">
    <source>
        <dbReference type="ARBA" id="ARBA00010485"/>
    </source>
</evidence>
<evidence type="ECO:0000259" key="21">
    <source>
        <dbReference type="PROSITE" id="PS51387"/>
    </source>
</evidence>
<feature type="domain" description="FAD-binding PCMH-type" evidence="21">
    <location>
        <begin position="20"/>
        <end position="190"/>
    </location>
</feature>
<dbReference type="EMBL" id="PDKU01000001">
    <property type="protein sequence ID" value="PPI86644.1"/>
    <property type="molecule type" value="Genomic_DNA"/>
</dbReference>
<evidence type="ECO:0000256" key="10">
    <source>
        <dbReference type="ARBA" id="ARBA00022630"/>
    </source>
</evidence>
<dbReference type="Gene3D" id="3.30.465.10">
    <property type="match status" value="1"/>
</dbReference>
<keyword evidence="17 20" id="KW-0961">Cell wall biogenesis/degradation</keyword>
<dbReference type="InterPro" id="IPR003170">
    <property type="entry name" value="MurB"/>
</dbReference>
<evidence type="ECO:0000256" key="11">
    <source>
        <dbReference type="ARBA" id="ARBA00022827"/>
    </source>
</evidence>
<dbReference type="GO" id="GO:0009252">
    <property type="term" value="P:peptidoglycan biosynthetic process"/>
    <property type="evidence" value="ECO:0007669"/>
    <property type="project" value="UniProtKB-UniRule"/>
</dbReference>
<dbReference type="EC" id="1.3.1.98" evidence="6 20"/>
<evidence type="ECO:0000256" key="7">
    <source>
        <dbReference type="ARBA" id="ARBA00015188"/>
    </source>
</evidence>
<evidence type="ECO:0000256" key="13">
    <source>
        <dbReference type="ARBA" id="ARBA00022960"/>
    </source>
</evidence>
<dbReference type="PANTHER" id="PTHR21071:SF4">
    <property type="entry name" value="UDP-N-ACETYLENOLPYRUVOYLGLUCOSAMINE REDUCTASE"/>
    <property type="match status" value="1"/>
</dbReference>
<dbReference type="Pfam" id="PF02873">
    <property type="entry name" value="MurB_C"/>
    <property type="match status" value="1"/>
</dbReference>
<evidence type="ECO:0000256" key="14">
    <source>
        <dbReference type="ARBA" id="ARBA00022984"/>
    </source>
</evidence>
<evidence type="ECO:0000256" key="9">
    <source>
        <dbReference type="ARBA" id="ARBA00022618"/>
    </source>
</evidence>
<evidence type="ECO:0000256" key="17">
    <source>
        <dbReference type="ARBA" id="ARBA00023316"/>
    </source>
</evidence>
<dbReference type="InterPro" id="IPR006094">
    <property type="entry name" value="Oxid_FAD_bind_N"/>
</dbReference>
<evidence type="ECO:0000256" key="19">
    <source>
        <dbReference type="ARBA" id="ARBA00048914"/>
    </source>
</evidence>
<dbReference type="InterPro" id="IPR011601">
    <property type="entry name" value="MurB_C"/>
</dbReference>
<proteinExistence type="inferred from homology"/>
<dbReference type="UniPathway" id="UPA00219"/>
<dbReference type="InterPro" id="IPR016167">
    <property type="entry name" value="FAD-bd_PCMH_sub1"/>
</dbReference>
<dbReference type="InterPro" id="IPR016166">
    <property type="entry name" value="FAD-bd_PCMH"/>
</dbReference>
<evidence type="ECO:0000256" key="2">
    <source>
        <dbReference type="ARBA" id="ARBA00003921"/>
    </source>
</evidence>
<dbReference type="AlphaFoldDB" id="A0A2P5SWE5"/>
<protein>
    <recommendedName>
        <fullName evidence="7 20">UDP-N-acetylenolpyruvoylglucosamine reductase</fullName>
        <ecNumber evidence="6 20">1.3.1.98</ecNumber>
    </recommendedName>
    <alternativeName>
        <fullName evidence="18 20">UDP-N-acetylmuramate dehydrogenase</fullName>
    </alternativeName>
</protein>